<organism evidence="4 5">
    <name type="scientific">Nepenthes gracilis</name>
    <name type="common">Slender pitcher plant</name>
    <dbReference type="NCBI Taxonomy" id="150966"/>
    <lineage>
        <taxon>Eukaryota</taxon>
        <taxon>Viridiplantae</taxon>
        <taxon>Streptophyta</taxon>
        <taxon>Embryophyta</taxon>
        <taxon>Tracheophyta</taxon>
        <taxon>Spermatophyta</taxon>
        <taxon>Magnoliopsida</taxon>
        <taxon>eudicotyledons</taxon>
        <taxon>Gunneridae</taxon>
        <taxon>Pentapetalae</taxon>
        <taxon>Caryophyllales</taxon>
        <taxon>Nepenthaceae</taxon>
        <taxon>Nepenthes</taxon>
    </lineage>
</organism>
<proteinExistence type="inferred from homology"/>
<dbReference type="GO" id="GO:0016746">
    <property type="term" value="F:acyltransferase activity"/>
    <property type="evidence" value="ECO:0007669"/>
    <property type="project" value="UniProtKB-KW"/>
</dbReference>
<evidence type="ECO:0000313" key="4">
    <source>
        <dbReference type="EMBL" id="GMH30118.1"/>
    </source>
</evidence>
<evidence type="ECO:0000313" key="5">
    <source>
        <dbReference type="Proteomes" id="UP001279734"/>
    </source>
</evidence>
<sequence length="439" mass="48959">MNNFEVEIFSRRTIKPSSPTPHNLRSFKISFLDQMSPVLYTPLILFYASKTGGRHPPPQVKESLSETLTKFYPLAGRIKDNFTIDCNDEGIPYVEAKVHLVMLEFLRDPPVESLGCFLPRENGCPEPITELPQVCVQVTRFDCGGMAIGVCFFHKIMDGASIGTFLKTWAAAAGTGLRTDVGEICPDLTAASSLFPAKDLLASYLSWIRNDPVNVVLRRFVFEASAVSDLRARAKSELVPNPSRVQAVSGFIWKHVGRASDKATAGDEDAASLFIHSVNIRPRGAAPLPWFSIGNLYQLAMARCDRPGEENEAVLVSRLREAISKVDDDHVDKLGREEEFMRIYQSMINKAAFKNTIKYWCTSWCKLGLNDIDFGWGTPVWIGVPWGTRTSTHRNQITMIENSCDGVEAWLVLSEEEMSVLEDDAEFLAFASPNPTVRL</sequence>
<dbReference type="Pfam" id="PF02458">
    <property type="entry name" value="Transferase"/>
    <property type="match status" value="1"/>
</dbReference>
<reference evidence="4" key="1">
    <citation type="submission" date="2023-05" db="EMBL/GenBank/DDBJ databases">
        <title>Nepenthes gracilis genome sequencing.</title>
        <authorList>
            <person name="Fukushima K."/>
        </authorList>
    </citation>
    <scope>NUCLEOTIDE SEQUENCE</scope>
    <source>
        <strain evidence="4">SING2019-196</strain>
    </source>
</reference>
<evidence type="ECO:0000256" key="2">
    <source>
        <dbReference type="ARBA" id="ARBA00022679"/>
    </source>
</evidence>
<gene>
    <name evidence="4" type="ORF">Nepgr_031961</name>
</gene>
<accession>A0AAD3Y5N9</accession>
<dbReference type="Gene3D" id="3.30.559.10">
    <property type="entry name" value="Chloramphenicol acetyltransferase-like domain"/>
    <property type="match status" value="2"/>
</dbReference>
<dbReference type="AlphaFoldDB" id="A0AAD3Y5N9"/>
<dbReference type="Proteomes" id="UP001279734">
    <property type="component" value="Unassembled WGS sequence"/>
</dbReference>
<comment type="similarity">
    <text evidence="1">Belongs to the plant acyltransferase family.</text>
</comment>
<name>A0AAD3Y5N9_NEPGR</name>
<dbReference type="PANTHER" id="PTHR31623">
    <property type="entry name" value="F21J9.9"/>
    <property type="match status" value="1"/>
</dbReference>
<evidence type="ECO:0000256" key="1">
    <source>
        <dbReference type="ARBA" id="ARBA00009861"/>
    </source>
</evidence>
<keyword evidence="3" id="KW-0012">Acyltransferase</keyword>
<comment type="caution">
    <text evidence="4">The sequence shown here is derived from an EMBL/GenBank/DDBJ whole genome shotgun (WGS) entry which is preliminary data.</text>
</comment>
<evidence type="ECO:0000256" key="3">
    <source>
        <dbReference type="ARBA" id="ARBA00023315"/>
    </source>
</evidence>
<dbReference type="PANTHER" id="PTHR31623:SF110">
    <property type="entry name" value="VINORINE SYNTHASE-LIKE"/>
    <property type="match status" value="1"/>
</dbReference>
<dbReference type="EMBL" id="BSYO01000037">
    <property type="protein sequence ID" value="GMH30118.1"/>
    <property type="molecule type" value="Genomic_DNA"/>
</dbReference>
<dbReference type="InterPro" id="IPR023213">
    <property type="entry name" value="CAT-like_dom_sf"/>
</dbReference>
<keyword evidence="2" id="KW-0808">Transferase</keyword>
<protein>
    <submittedName>
        <fullName evidence="4">Uncharacterized protein</fullName>
    </submittedName>
</protein>
<keyword evidence="5" id="KW-1185">Reference proteome</keyword>